<gene>
    <name evidence="3" type="ORF">GCM10011410_15670</name>
</gene>
<dbReference type="PANTHER" id="PTHR30404:SF0">
    <property type="entry name" value="N-ACETYLMURAMOYL-L-ALANINE AMIDASE AMIC"/>
    <property type="match status" value="1"/>
</dbReference>
<dbReference type="Pfam" id="PF01471">
    <property type="entry name" value="PG_binding_1"/>
    <property type="match status" value="2"/>
</dbReference>
<dbReference type="SMART" id="SM00646">
    <property type="entry name" value="Ami_3"/>
    <property type="match status" value="1"/>
</dbReference>
<dbReference type="Gene3D" id="3.40.630.40">
    <property type="entry name" value="Zn-dependent exopeptidases"/>
    <property type="match status" value="1"/>
</dbReference>
<dbReference type="GO" id="GO:0030288">
    <property type="term" value="C:outer membrane-bounded periplasmic space"/>
    <property type="evidence" value="ECO:0007669"/>
    <property type="project" value="TreeGrafter"/>
</dbReference>
<dbReference type="Gene3D" id="1.10.101.10">
    <property type="entry name" value="PGBD-like superfamily/PGBD"/>
    <property type="match status" value="2"/>
</dbReference>
<dbReference type="InterPro" id="IPR036365">
    <property type="entry name" value="PGBD-like_sf"/>
</dbReference>
<dbReference type="SUPFAM" id="SSF53187">
    <property type="entry name" value="Zn-dependent exopeptidases"/>
    <property type="match status" value="1"/>
</dbReference>
<dbReference type="InterPro" id="IPR002477">
    <property type="entry name" value="Peptidoglycan-bd-like"/>
</dbReference>
<sequence length="390" mass="42028">MQFLQLGDSGPAVAEVRSRLISLGFLHDDDDITEASSEFDSALDTAIRGFQQQRGLLVDGIVGKATHRALQEAGYRLGARILAYHVTAPQYGDDVAALQTRLQDLGFYTDLIDGFFGPGTHTALSSYQRESGLNVDGICGPSTLRALEMLGARVTGGSPHAILAEEVVRQSGPKLRNKRIIIDPGLGGRNSGVIVPGPRGPISEAEILWDLANRIEGRMGATGMETFLSRPRNKCPSVVERAEMANDLNADLMISLQCGHSESSVAHGVATFHYGVPNGSESTIGAVLAGFLQREIAARTGLLDCRSHGRTWDVLRLTRMPTVQIDIGYITNGNDASLLADPKMRDVVAEAILVAVKRLYLLGKDDQPTGTFTFAELLAHELAVEGRREK</sequence>
<protein>
    <submittedName>
        <fullName evidence="3">N-acetylmuramoyl-L-alanine amidase</fullName>
    </submittedName>
</protein>
<evidence type="ECO:0000259" key="2">
    <source>
        <dbReference type="SMART" id="SM00646"/>
    </source>
</evidence>
<dbReference type="RefSeq" id="WP_188672343.1">
    <property type="nucleotide sequence ID" value="NZ_BMJH01000001.1"/>
</dbReference>
<dbReference type="Proteomes" id="UP000641514">
    <property type="component" value="Unassembled WGS sequence"/>
</dbReference>
<evidence type="ECO:0000313" key="3">
    <source>
        <dbReference type="EMBL" id="GGC64068.1"/>
    </source>
</evidence>
<name>A0A916U9G0_9ACTN</name>
<keyword evidence="4" id="KW-1185">Reference proteome</keyword>
<evidence type="ECO:0000256" key="1">
    <source>
        <dbReference type="ARBA" id="ARBA00022801"/>
    </source>
</evidence>
<evidence type="ECO:0000313" key="4">
    <source>
        <dbReference type="Proteomes" id="UP000641514"/>
    </source>
</evidence>
<dbReference type="PANTHER" id="PTHR30404">
    <property type="entry name" value="N-ACETYLMURAMOYL-L-ALANINE AMIDASE"/>
    <property type="match status" value="1"/>
</dbReference>
<keyword evidence="1" id="KW-0378">Hydrolase</keyword>
<dbReference type="AlphaFoldDB" id="A0A916U9G0"/>
<dbReference type="GO" id="GO:0008745">
    <property type="term" value="F:N-acetylmuramoyl-L-alanine amidase activity"/>
    <property type="evidence" value="ECO:0007669"/>
    <property type="project" value="InterPro"/>
</dbReference>
<accession>A0A916U9G0</accession>
<reference evidence="3" key="2">
    <citation type="submission" date="2020-09" db="EMBL/GenBank/DDBJ databases">
        <authorList>
            <person name="Sun Q."/>
            <person name="Zhou Y."/>
        </authorList>
    </citation>
    <scope>NUCLEOTIDE SEQUENCE</scope>
    <source>
        <strain evidence="3">CGMCC 1.15478</strain>
    </source>
</reference>
<dbReference type="InterPro" id="IPR036366">
    <property type="entry name" value="PGBDSf"/>
</dbReference>
<dbReference type="CDD" id="cd02696">
    <property type="entry name" value="MurNAc-LAA"/>
    <property type="match status" value="1"/>
</dbReference>
<dbReference type="InterPro" id="IPR002508">
    <property type="entry name" value="MurNAc-LAA_cat"/>
</dbReference>
<comment type="caution">
    <text evidence="3">The sequence shown here is derived from an EMBL/GenBank/DDBJ whole genome shotgun (WGS) entry which is preliminary data.</text>
</comment>
<dbReference type="EMBL" id="BMJH01000001">
    <property type="protein sequence ID" value="GGC64068.1"/>
    <property type="molecule type" value="Genomic_DNA"/>
</dbReference>
<feature type="domain" description="MurNAc-LAA" evidence="2">
    <location>
        <begin position="242"/>
        <end position="357"/>
    </location>
</feature>
<dbReference type="GO" id="GO:0009253">
    <property type="term" value="P:peptidoglycan catabolic process"/>
    <property type="evidence" value="ECO:0007669"/>
    <property type="project" value="InterPro"/>
</dbReference>
<proteinExistence type="predicted"/>
<dbReference type="Pfam" id="PF01520">
    <property type="entry name" value="Amidase_3"/>
    <property type="match status" value="1"/>
</dbReference>
<dbReference type="SUPFAM" id="SSF47090">
    <property type="entry name" value="PGBD-like"/>
    <property type="match status" value="2"/>
</dbReference>
<organism evidence="3 4">
    <name type="scientific">Hoyosella rhizosphaerae</name>
    <dbReference type="NCBI Taxonomy" id="1755582"/>
    <lineage>
        <taxon>Bacteria</taxon>
        <taxon>Bacillati</taxon>
        <taxon>Actinomycetota</taxon>
        <taxon>Actinomycetes</taxon>
        <taxon>Mycobacteriales</taxon>
        <taxon>Hoyosellaceae</taxon>
        <taxon>Hoyosella</taxon>
    </lineage>
</organism>
<dbReference type="InterPro" id="IPR050695">
    <property type="entry name" value="N-acetylmuramoyl_amidase_3"/>
</dbReference>
<reference evidence="3" key="1">
    <citation type="journal article" date="2014" name="Int. J. Syst. Evol. Microbiol.">
        <title>Complete genome sequence of Corynebacterium casei LMG S-19264T (=DSM 44701T), isolated from a smear-ripened cheese.</title>
        <authorList>
            <consortium name="US DOE Joint Genome Institute (JGI-PGF)"/>
            <person name="Walter F."/>
            <person name="Albersmeier A."/>
            <person name="Kalinowski J."/>
            <person name="Ruckert C."/>
        </authorList>
    </citation>
    <scope>NUCLEOTIDE SEQUENCE</scope>
    <source>
        <strain evidence="3">CGMCC 1.15478</strain>
    </source>
</reference>